<dbReference type="Gene3D" id="6.10.250.730">
    <property type="match status" value="1"/>
</dbReference>
<keyword evidence="2" id="KW-1185">Reference proteome</keyword>
<evidence type="ECO:0000313" key="1">
    <source>
        <dbReference type="EMBL" id="MDQ0320632.1"/>
    </source>
</evidence>
<sequence>MPHTKWENPVEVGSEKIGLMTVQGPFDALICLMDTWPDLRGPQYVAARSLCRAAIDGRRSAEEAREVFISAAQEANLAAH</sequence>
<accession>A0ABU0BUW3</accession>
<evidence type="ECO:0008006" key="3">
    <source>
        <dbReference type="Google" id="ProtNLM"/>
    </source>
</evidence>
<proteinExistence type="predicted"/>
<organism evidence="1 2">
    <name type="scientific">Pararhizobium capsulatum DSM 1112</name>
    <dbReference type="NCBI Taxonomy" id="1121113"/>
    <lineage>
        <taxon>Bacteria</taxon>
        <taxon>Pseudomonadati</taxon>
        <taxon>Pseudomonadota</taxon>
        <taxon>Alphaproteobacteria</taxon>
        <taxon>Hyphomicrobiales</taxon>
        <taxon>Rhizobiaceae</taxon>
        <taxon>Rhizobium/Agrobacterium group</taxon>
        <taxon>Pararhizobium</taxon>
    </lineage>
</organism>
<comment type="caution">
    <text evidence="1">The sequence shown here is derived from an EMBL/GenBank/DDBJ whole genome shotgun (WGS) entry which is preliminary data.</text>
</comment>
<dbReference type="EMBL" id="JAUSVF010000001">
    <property type="protein sequence ID" value="MDQ0320632.1"/>
    <property type="molecule type" value="Genomic_DNA"/>
</dbReference>
<gene>
    <name evidence="1" type="ORF">QO002_002770</name>
</gene>
<reference evidence="1 2" key="1">
    <citation type="submission" date="2023-07" db="EMBL/GenBank/DDBJ databases">
        <title>Genomic Encyclopedia of Type Strains, Phase IV (KMG-IV): sequencing the most valuable type-strain genomes for metagenomic binning, comparative biology and taxonomic classification.</title>
        <authorList>
            <person name="Goeker M."/>
        </authorList>
    </citation>
    <scope>NUCLEOTIDE SEQUENCE [LARGE SCALE GENOMIC DNA]</scope>
    <source>
        <strain evidence="1 2">DSM 1112</strain>
    </source>
</reference>
<protein>
    <recommendedName>
        <fullName evidence="3">DUF982 domain-containing protein</fullName>
    </recommendedName>
</protein>
<dbReference type="RefSeq" id="WP_307230556.1">
    <property type="nucleotide sequence ID" value="NZ_JAUSVF010000001.1"/>
</dbReference>
<dbReference type="Pfam" id="PF06169">
    <property type="entry name" value="DUF982"/>
    <property type="match status" value="1"/>
</dbReference>
<evidence type="ECO:0000313" key="2">
    <source>
        <dbReference type="Proteomes" id="UP001230207"/>
    </source>
</evidence>
<dbReference type="Proteomes" id="UP001230207">
    <property type="component" value="Unassembled WGS sequence"/>
</dbReference>
<name>A0ABU0BUW3_9HYPH</name>
<dbReference type="InterPro" id="IPR010385">
    <property type="entry name" value="DUF982"/>
</dbReference>